<dbReference type="Pfam" id="PF13614">
    <property type="entry name" value="AAA_31"/>
    <property type="match status" value="1"/>
</dbReference>
<evidence type="ECO:0000256" key="7">
    <source>
        <dbReference type="ARBA" id="ARBA00022519"/>
    </source>
</evidence>
<dbReference type="EMBL" id="JACCFW010000001">
    <property type="protein sequence ID" value="NYJ75544.1"/>
    <property type="molecule type" value="Genomic_DNA"/>
</dbReference>
<keyword evidence="13" id="KW-1133">Transmembrane helix</keyword>
<dbReference type="Gene3D" id="3.40.50.300">
    <property type="entry name" value="P-loop containing nucleotide triphosphate hydrolases"/>
    <property type="match status" value="1"/>
</dbReference>
<evidence type="ECO:0000256" key="11">
    <source>
        <dbReference type="ARBA" id="ARBA00022777"/>
    </source>
</evidence>
<comment type="catalytic activity">
    <reaction evidence="16">
        <text>L-tyrosyl-[protein] + ATP = O-phospho-L-tyrosyl-[protein] + ADP + H(+)</text>
        <dbReference type="Rhea" id="RHEA:10596"/>
        <dbReference type="Rhea" id="RHEA-COMP:10136"/>
        <dbReference type="Rhea" id="RHEA-COMP:20101"/>
        <dbReference type="ChEBI" id="CHEBI:15378"/>
        <dbReference type="ChEBI" id="CHEBI:30616"/>
        <dbReference type="ChEBI" id="CHEBI:46858"/>
        <dbReference type="ChEBI" id="CHEBI:61978"/>
        <dbReference type="ChEBI" id="CHEBI:456216"/>
        <dbReference type="EC" id="2.7.10.2"/>
    </reaction>
</comment>
<proteinExistence type="inferred from homology"/>
<evidence type="ECO:0000313" key="20">
    <source>
        <dbReference type="EMBL" id="NYJ75544.1"/>
    </source>
</evidence>
<evidence type="ECO:0000256" key="1">
    <source>
        <dbReference type="ARBA" id="ARBA00004429"/>
    </source>
</evidence>
<organism evidence="20 21">
    <name type="scientific">Allobranchiibius huperziae</name>
    <dbReference type="NCBI Taxonomy" id="1874116"/>
    <lineage>
        <taxon>Bacteria</taxon>
        <taxon>Bacillati</taxon>
        <taxon>Actinomycetota</taxon>
        <taxon>Actinomycetes</taxon>
        <taxon>Micrococcales</taxon>
        <taxon>Dermacoccaceae</taxon>
        <taxon>Allobranchiibius</taxon>
    </lineage>
</organism>
<dbReference type="EC" id="2.7.10.2" evidence="5"/>
<evidence type="ECO:0000259" key="18">
    <source>
        <dbReference type="Pfam" id="PF02706"/>
    </source>
</evidence>
<evidence type="ECO:0000256" key="13">
    <source>
        <dbReference type="ARBA" id="ARBA00022989"/>
    </source>
</evidence>
<feature type="domain" description="Polysaccharide chain length determinant N-terminal" evidence="18">
    <location>
        <begin position="8"/>
        <end position="87"/>
    </location>
</feature>
<dbReference type="InterPro" id="IPR005702">
    <property type="entry name" value="Wzc-like_C"/>
</dbReference>
<comment type="subcellular location">
    <subcellularLocation>
        <location evidence="1">Cell inner membrane</location>
        <topology evidence="1">Multi-pass membrane protein</topology>
    </subcellularLocation>
</comment>
<evidence type="ECO:0000256" key="17">
    <source>
        <dbReference type="SAM" id="MobiDB-lite"/>
    </source>
</evidence>
<comment type="caution">
    <text evidence="20">The sequence shown here is derived from an EMBL/GenBank/DDBJ whole genome shotgun (WGS) entry which is preliminary data.</text>
</comment>
<dbReference type="NCBIfam" id="TIGR01007">
    <property type="entry name" value="eps_fam"/>
    <property type="match status" value="1"/>
</dbReference>
<feature type="region of interest" description="Disordered" evidence="17">
    <location>
        <begin position="444"/>
        <end position="469"/>
    </location>
</feature>
<reference evidence="20 21" key="1">
    <citation type="submission" date="2020-07" db="EMBL/GenBank/DDBJ databases">
        <title>Sequencing the genomes of 1000 actinobacteria strains.</title>
        <authorList>
            <person name="Klenk H.-P."/>
        </authorList>
    </citation>
    <scope>NUCLEOTIDE SEQUENCE [LARGE SCALE GENOMIC DNA]</scope>
    <source>
        <strain evidence="20 21">DSM 29531</strain>
    </source>
</reference>
<evidence type="ECO:0000256" key="5">
    <source>
        <dbReference type="ARBA" id="ARBA00011903"/>
    </source>
</evidence>
<dbReference type="RefSeq" id="WP_179482307.1">
    <property type="nucleotide sequence ID" value="NZ_JACCFW010000001.1"/>
</dbReference>
<evidence type="ECO:0000256" key="3">
    <source>
        <dbReference type="ARBA" id="ARBA00007316"/>
    </source>
</evidence>
<keyword evidence="9" id="KW-0812">Transmembrane</keyword>
<evidence type="ECO:0000256" key="10">
    <source>
        <dbReference type="ARBA" id="ARBA00022741"/>
    </source>
</evidence>
<dbReference type="InterPro" id="IPR050445">
    <property type="entry name" value="Bact_polysacc_biosynth/exp"/>
</dbReference>
<evidence type="ECO:0000256" key="15">
    <source>
        <dbReference type="ARBA" id="ARBA00023137"/>
    </source>
</evidence>
<evidence type="ECO:0000259" key="19">
    <source>
        <dbReference type="Pfam" id="PF13614"/>
    </source>
</evidence>
<evidence type="ECO:0000256" key="12">
    <source>
        <dbReference type="ARBA" id="ARBA00022840"/>
    </source>
</evidence>
<dbReference type="PANTHER" id="PTHR32309:SF13">
    <property type="entry name" value="FERRIC ENTEROBACTIN TRANSPORT PROTEIN FEPE"/>
    <property type="match status" value="1"/>
</dbReference>
<dbReference type="Proteomes" id="UP000571817">
    <property type="component" value="Unassembled WGS sequence"/>
</dbReference>
<protein>
    <recommendedName>
        <fullName evidence="5">non-specific protein-tyrosine kinase</fullName>
        <ecNumber evidence="5">2.7.10.2</ecNumber>
    </recommendedName>
</protein>
<name>A0A853DKM7_9MICO</name>
<keyword evidence="14" id="KW-0472">Membrane</keyword>
<sequence length="497" mass="52123">MTIHTYAQIVRRRWRIMLGLLATCVIAALLWSVTTTPMYRSSASVYFSLSYGNSAVDLSQGSSYTQAQMESYAMLATSPRVLGEVATMLPFPATEAQLAREVSTSVAAGTVIIHISASDRSPQHAAAIANKVTDVLGVTAKSLSPKDSRGRPTVDVYAVGAARVPTKPAVPATKRNIAAGFLGGLILAFAIGVLRDKLDDKVRCAADLSEVVDKPVLGEVTMPRRSRWSGGAQLPVRDVPLSGRAESYRKLRTNLRFMQVGSGRSSVVITSSEESEGKTTTALNLAFACAEAGDRVLLIDADLRKPAVAQRLGIEGSAGLSSILSGLSAFEDVVQPSGADNKLFVLPSGAVPPNPGQLLSSSQMAVLVQCLADDYDIVILDCPPLGPVTDAALIAHLTSGAVLVAGAGSVSQSRLAESVRALEQGGAKLLGVVLARKRFRSGRDRTYGGAESGRHTTAVPQADAPELDSPELPVELVGKPSVRTGATVQASVRRGVR</sequence>
<keyword evidence="6" id="KW-1003">Cell membrane</keyword>
<evidence type="ECO:0000256" key="2">
    <source>
        <dbReference type="ARBA" id="ARBA00006683"/>
    </source>
</evidence>
<keyword evidence="21" id="KW-1185">Reference proteome</keyword>
<dbReference type="PANTHER" id="PTHR32309">
    <property type="entry name" value="TYROSINE-PROTEIN KINASE"/>
    <property type="match status" value="1"/>
</dbReference>
<keyword evidence="8" id="KW-0808">Transferase</keyword>
<dbReference type="InterPro" id="IPR025669">
    <property type="entry name" value="AAA_dom"/>
</dbReference>
<dbReference type="AlphaFoldDB" id="A0A853DKM7"/>
<evidence type="ECO:0000256" key="9">
    <source>
        <dbReference type="ARBA" id="ARBA00022692"/>
    </source>
</evidence>
<gene>
    <name evidence="20" type="ORF">HNR15_002507</name>
</gene>
<evidence type="ECO:0000256" key="4">
    <source>
        <dbReference type="ARBA" id="ARBA00008883"/>
    </source>
</evidence>
<feature type="domain" description="AAA" evidence="19">
    <location>
        <begin position="277"/>
        <end position="395"/>
    </location>
</feature>
<dbReference type="InterPro" id="IPR027417">
    <property type="entry name" value="P-loop_NTPase"/>
</dbReference>
<dbReference type="SUPFAM" id="SSF52540">
    <property type="entry name" value="P-loop containing nucleoside triphosphate hydrolases"/>
    <property type="match status" value="1"/>
</dbReference>
<keyword evidence="10" id="KW-0547">Nucleotide-binding</keyword>
<dbReference type="InterPro" id="IPR003856">
    <property type="entry name" value="LPS_length_determ_N"/>
</dbReference>
<keyword evidence="11" id="KW-0418">Kinase</keyword>
<evidence type="ECO:0000256" key="16">
    <source>
        <dbReference type="ARBA" id="ARBA00051245"/>
    </source>
</evidence>
<dbReference type="GO" id="GO:0005524">
    <property type="term" value="F:ATP binding"/>
    <property type="evidence" value="ECO:0007669"/>
    <property type="project" value="UniProtKB-KW"/>
</dbReference>
<dbReference type="CDD" id="cd05387">
    <property type="entry name" value="BY-kinase"/>
    <property type="match status" value="1"/>
</dbReference>
<evidence type="ECO:0000256" key="8">
    <source>
        <dbReference type="ARBA" id="ARBA00022679"/>
    </source>
</evidence>
<accession>A0A853DKM7</accession>
<keyword evidence="15" id="KW-0829">Tyrosine-protein kinase</keyword>
<dbReference type="Pfam" id="PF02706">
    <property type="entry name" value="Wzz"/>
    <property type="match status" value="1"/>
</dbReference>
<evidence type="ECO:0000313" key="21">
    <source>
        <dbReference type="Proteomes" id="UP000571817"/>
    </source>
</evidence>
<dbReference type="GO" id="GO:0005886">
    <property type="term" value="C:plasma membrane"/>
    <property type="evidence" value="ECO:0007669"/>
    <property type="project" value="UniProtKB-SubCell"/>
</dbReference>
<comment type="similarity">
    <text evidence="2">Belongs to the CpsC/CapA family.</text>
</comment>
<keyword evidence="7" id="KW-0997">Cell inner membrane</keyword>
<evidence type="ECO:0000256" key="14">
    <source>
        <dbReference type="ARBA" id="ARBA00023136"/>
    </source>
</evidence>
<evidence type="ECO:0000256" key="6">
    <source>
        <dbReference type="ARBA" id="ARBA00022475"/>
    </source>
</evidence>
<keyword evidence="12" id="KW-0067">ATP-binding</keyword>
<comment type="similarity">
    <text evidence="3">Belongs to the CpsD/CapB family.</text>
</comment>
<comment type="similarity">
    <text evidence="4">Belongs to the etk/wzc family.</text>
</comment>
<dbReference type="GO" id="GO:0004715">
    <property type="term" value="F:non-membrane spanning protein tyrosine kinase activity"/>
    <property type="evidence" value="ECO:0007669"/>
    <property type="project" value="UniProtKB-EC"/>
</dbReference>